<dbReference type="InterPro" id="IPR000182">
    <property type="entry name" value="GNAT_dom"/>
</dbReference>
<sequence>METYQFKLEVSSSKHLKYCDAIITEIEASAKVRGTGIAKRSEEYVQKILESGKGIVAITEQGEWAGFCYIESWDHDRFVANSGLIVAPKFRNQGLARLIKKAIFDLSRQKYPVAKIFGLTTGLAVMKLNFQLGYQPVTYSELTQDEKFWNGCKTCINYEILMSKERKNCICTAMLYDPKKEIKPELRLTENPSSKKLTWKSILPLRYLSLRKKQNT</sequence>
<name>A0A506PJ87_9FLAO</name>
<dbReference type="Pfam" id="PF00583">
    <property type="entry name" value="Acetyltransf_1"/>
    <property type="match status" value="1"/>
</dbReference>
<evidence type="ECO:0000259" key="1">
    <source>
        <dbReference type="PROSITE" id="PS51186"/>
    </source>
</evidence>
<dbReference type="Proteomes" id="UP000317332">
    <property type="component" value="Unassembled WGS sequence"/>
</dbReference>
<evidence type="ECO:0000313" key="3">
    <source>
        <dbReference type="Proteomes" id="UP000317332"/>
    </source>
</evidence>
<dbReference type="PROSITE" id="PS51186">
    <property type="entry name" value="GNAT"/>
    <property type="match status" value="1"/>
</dbReference>
<protein>
    <submittedName>
        <fullName evidence="2">GNAT family N-acetyltransferase</fullName>
    </submittedName>
</protein>
<dbReference type="AlphaFoldDB" id="A0A506PJ87"/>
<dbReference type="CDD" id="cd04301">
    <property type="entry name" value="NAT_SF"/>
    <property type="match status" value="1"/>
</dbReference>
<feature type="domain" description="N-acetyltransferase" evidence="1">
    <location>
        <begin position="16"/>
        <end position="167"/>
    </location>
</feature>
<keyword evidence="2" id="KW-0808">Transferase</keyword>
<dbReference type="EMBL" id="VHIQ01000003">
    <property type="protein sequence ID" value="TPV33883.1"/>
    <property type="molecule type" value="Genomic_DNA"/>
</dbReference>
<proteinExistence type="predicted"/>
<keyword evidence="3" id="KW-1185">Reference proteome</keyword>
<dbReference type="GO" id="GO:0016747">
    <property type="term" value="F:acyltransferase activity, transferring groups other than amino-acyl groups"/>
    <property type="evidence" value="ECO:0007669"/>
    <property type="project" value="InterPro"/>
</dbReference>
<dbReference type="RefSeq" id="WP_140989749.1">
    <property type="nucleotide sequence ID" value="NZ_VHIQ01000003.1"/>
</dbReference>
<dbReference type="Gene3D" id="3.40.630.30">
    <property type="match status" value="1"/>
</dbReference>
<gene>
    <name evidence="2" type="ORF">FJ651_06905</name>
</gene>
<comment type="caution">
    <text evidence="2">The sequence shown here is derived from an EMBL/GenBank/DDBJ whole genome shotgun (WGS) entry which is preliminary data.</text>
</comment>
<evidence type="ECO:0000313" key="2">
    <source>
        <dbReference type="EMBL" id="TPV33883.1"/>
    </source>
</evidence>
<dbReference type="OrthoDB" id="9812988at2"/>
<accession>A0A506PJ87</accession>
<organism evidence="2 3">
    <name type="scientific">Paucihalobacter ruber</name>
    <dbReference type="NCBI Taxonomy" id="2567861"/>
    <lineage>
        <taxon>Bacteria</taxon>
        <taxon>Pseudomonadati</taxon>
        <taxon>Bacteroidota</taxon>
        <taxon>Flavobacteriia</taxon>
        <taxon>Flavobacteriales</taxon>
        <taxon>Flavobacteriaceae</taxon>
        <taxon>Paucihalobacter</taxon>
    </lineage>
</organism>
<dbReference type="SUPFAM" id="SSF55729">
    <property type="entry name" value="Acyl-CoA N-acyltransferases (Nat)"/>
    <property type="match status" value="1"/>
</dbReference>
<dbReference type="InterPro" id="IPR016181">
    <property type="entry name" value="Acyl_CoA_acyltransferase"/>
</dbReference>
<reference evidence="2 3" key="1">
    <citation type="submission" date="2019-06" db="EMBL/GenBank/DDBJ databases">
        <title>Flavobacteriaceae Paucihalobacterium erythroidium CWB-1, complete genome.</title>
        <authorList>
            <person name="Wu S."/>
        </authorList>
    </citation>
    <scope>NUCLEOTIDE SEQUENCE [LARGE SCALE GENOMIC DNA]</scope>
    <source>
        <strain evidence="2 3">CWB-1</strain>
    </source>
</reference>